<feature type="region of interest" description="Disordered" evidence="1">
    <location>
        <begin position="1"/>
        <end position="47"/>
    </location>
</feature>
<dbReference type="RefSeq" id="NP_064211.1">
    <property type="nucleotide sequence ID" value="NC_002512.2"/>
</dbReference>
<reference evidence="2 3" key="8">
    <citation type="journal article" date="2000" name="J. Virol.">
        <title>The r144 major histocompatibility complex class I-like gene of rat cytomegalovirus is dispensable for both acute and long-term infection in the immunocompromised host.</title>
        <authorList>
            <person name="Beisser P.S."/>
            <person name="Kloover J.S."/>
            <person name="Grauls G.E."/>
            <person name="Blok M.J."/>
            <person name="Bruggeman C.A."/>
            <person name="Vink C."/>
        </authorList>
    </citation>
    <scope>NUCLEOTIDE SEQUENCE [LARGE SCALE GENOMIC DNA]</scope>
    <source>
        <strain evidence="2 3">Maastricht</strain>
    </source>
</reference>
<reference evidence="2 3" key="4">
    <citation type="journal article" date="1998" name="J. Virol.">
        <title>The R33 G protein-coupled receptor gene of rat cytomegalovirus plays an essential role in the pathogenesis of viral infection.</title>
        <authorList>
            <person name="Beisser P.S."/>
            <person name="Vink C."/>
            <person name="Van Dam J.G."/>
            <person name="Grauls G."/>
            <person name="Vanherle S.J."/>
            <person name="Bruggeman C.A."/>
        </authorList>
    </citation>
    <scope>NUCLEOTIDE SEQUENCE [LARGE SCALE GENOMIC DNA]</scope>
    <source>
        <strain evidence="2 3">Maastricht</strain>
    </source>
</reference>
<reference evidence="2 3" key="2">
    <citation type="journal article" date="1996" name="J. Virol.">
        <title>Structure of the rat cytomegalovirus genome termini.</title>
        <authorList>
            <person name="Vink C."/>
            <person name="Beuken E."/>
            <person name="Bruggeman C.A."/>
        </authorList>
    </citation>
    <scope>NUCLEOTIDE SEQUENCE [LARGE SCALE GENOMIC DNA]</scope>
    <source>
        <strain evidence="2 3">Maastricht</strain>
    </source>
</reference>
<name>Q9DW90_RCMVM</name>
<evidence type="ECO:0000313" key="2">
    <source>
        <dbReference type="EMBL" id="AAF99200.1"/>
    </source>
</evidence>
<protein>
    <submittedName>
        <fullName evidence="2">Pr111.1</fullName>
    </submittedName>
</protein>
<evidence type="ECO:0000313" key="3">
    <source>
        <dbReference type="Proteomes" id="UP000008288"/>
    </source>
</evidence>
<dbReference type="KEGG" id="vg:940404"/>
<feature type="compositionally biased region" description="Basic residues" evidence="1">
    <location>
        <begin position="16"/>
        <end position="32"/>
    </location>
</feature>
<keyword evidence="3" id="KW-1185">Reference proteome</keyword>
<evidence type="ECO:0000256" key="1">
    <source>
        <dbReference type="SAM" id="MobiDB-lite"/>
    </source>
</evidence>
<dbReference type="EMBL" id="AF232689">
    <property type="protein sequence ID" value="AAF99200.1"/>
    <property type="molecule type" value="Genomic_DNA"/>
</dbReference>
<accession>Q9DW90</accession>
<dbReference type="GeneID" id="940404"/>
<reference evidence="2 3" key="10">
    <citation type="journal article" date="2000" name="Virus Res.">
        <title>Rat cytomegalovirus R89 is a highly conserved gene which expresses a spliced transcript.</title>
        <authorList>
            <person name="Gruijthuijsen Y.K."/>
            <person name="Beuken E."/>
            <person name="Bruggeman C.A."/>
            <person name="Vink C."/>
        </authorList>
    </citation>
    <scope>NUCLEOTIDE SEQUENCE [LARGE SCALE GENOMIC DNA]</scope>
    <source>
        <strain evidence="2 3">Maastricht</strain>
    </source>
</reference>
<organismHost>
    <name type="scientific">Rattus</name>
    <name type="common">rats</name>
    <dbReference type="NCBI Taxonomy" id="10114"/>
</organismHost>
<reference evidence="2 3" key="5">
    <citation type="journal article" date="1998" name="Virology">
        <title>The Maastricht strain and England strain of rat cytomegalovirus represent different betaherpesvirus species rather than strains.</title>
        <authorList>
            <person name="Beisser P.S."/>
            <person name="Kaptein S.J."/>
            <person name="Beuken E."/>
            <person name="Bruggeman C.A."/>
            <person name="Vink C."/>
        </authorList>
    </citation>
    <scope>NUCLEOTIDE SEQUENCE [LARGE SCALE GENOMIC DNA]</scope>
    <source>
        <strain evidence="2 3">Maastricht</strain>
    </source>
</reference>
<sequence length="114" mass="12333">MTIMCSSPEGLSNSLPHRRRARTRYRTRTRRNRPPDPESGGSFASGCPIASGYSWAASRSLDRVRTTCRPINLPTRLRNVSSLDSESSLVVPAAIREGPLGVARTPVGDPPSAT</sequence>
<reference evidence="2 3" key="6">
    <citation type="journal article" date="1999" name="J. Gen. Virol.">
        <title>The rat cytomegalovirus R32 gene encodes a virion-associated protein that elicits a strong humoral immune response in infected rats.</title>
        <authorList>
            <person name="Beuken E."/>
            <person name="Grauls G."/>
            <person name="Bruggeman C.A."/>
            <person name="Vink C."/>
        </authorList>
    </citation>
    <scope>NUCLEOTIDE SEQUENCE [LARGE SCALE GENOMIC DNA]</scope>
    <source>
        <strain evidence="2 3">Maastricht</strain>
    </source>
</reference>
<dbReference type="Proteomes" id="UP000008288">
    <property type="component" value="Segment"/>
</dbReference>
<gene>
    <name evidence="2" type="primary">r111.1</name>
</gene>
<reference evidence="2 3" key="9">
    <citation type="journal article" date="2000" name="J. Virol.">
        <title>Complete DNA sequence of the rat cytomegalovirus genome.</title>
        <authorList>
            <person name="Vink C."/>
            <person name="Beuken E."/>
            <person name="Bruggeman C.A."/>
        </authorList>
    </citation>
    <scope>NUCLEOTIDE SEQUENCE [LARGE SCALE GENOMIC DNA]</scope>
    <source>
        <strain evidence="2 3">Maastricht</strain>
    </source>
</reference>
<organism evidence="2 3">
    <name type="scientific">Rat cytomegalovirus (strain Maastricht)</name>
    <dbReference type="NCBI Taxonomy" id="79700"/>
    <lineage>
        <taxon>Viruses</taxon>
        <taxon>Duplodnaviria</taxon>
        <taxon>Heunggongvirae</taxon>
        <taxon>Peploviricota</taxon>
        <taxon>Herviviricetes</taxon>
        <taxon>Herpesvirales</taxon>
        <taxon>Orthoherpesviridae</taxon>
        <taxon>Betaherpesvirinae</taxon>
        <taxon>Muromegalovirus</taxon>
        <taxon>Muromegalovirus muridbeta2</taxon>
        <taxon>Murid betaherpesvirus 2</taxon>
    </lineage>
</organism>
<reference evidence="2 3" key="3">
    <citation type="journal article" date="1997" name="J. Gen. Virol.">
        <title>Cloning and functional characterization of the origin of lytic-phase DNA replication of rat cytomegalovirus.</title>
        <authorList>
            <person name="Vink C."/>
            <person name="Beuken E."/>
            <person name="Bruggeman C.A."/>
        </authorList>
    </citation>
    <scope>NUCLEOTIDE SEQUENCE [LARGE SCALE GENOMIC DNA]</scope>
    <source>
        <strain evidence="2 3">Maastricht</strain>
    </source>
</reference>
<reference evidence="2 3" key="1">
    <citation type="journal article" date="1996" name="J. Gen. Virol.">
        <title>Cloning and sequence analysis of the genes encoding DNA polymerase, glycoprotein B, ICP18.5 and major DNA-binding protein of rat cytomegalovirus.</title>
        <authorList>
            <person name="Beuken E."/>
            <person name="Slobbe R."/>
            <person name="Bruggeman C.A."/>
            <person name="Vink C."/>
        </authorList>
    </citation>
    <scope>NUCLEOTIDE SEQUENCE [LARGE SCALE GENOMIC DNA]</scope>
    <source>
        <strain evidence="2 3">Maastricht</strain>
    </source>
</reference>
<proteinExistence type="predicted"/>
<reference evidence="2 3" key="7">
    <citation type="journal article" date="1999" name="J. Virol.">
        <title>Deletion of the R78 G protein-coupled receptor gene from rat cytomegalovirus results in an attenuated, syncytium-inducing mutant strain.</title>
        <authorList>
            <person name="Beisser P.S."/>
            <person name="Grauls G."/>
            <person name="Bruggeman C.A."/>
            <person name="Vink C."/>
        </authorList>
    </citation>
    <scope>NUCLEOTIDE SEQUENCE [LARGE SCALE GENOMIC DNA]</scope>
    <source>
        <strain evidence="2 3">Maastricht</strain>
    </source>
</reference>